<evidence type="ECO:0000313" key="3">
    <source>
        <dbReference type="Proteomes" id="UP001589870"/>
    </source>
</evidence>
<keyword evidence="1" id="KW-0472">Membrane</keyword>
<proteinExistence type="predicted"/>
<accession>A0ABV6U278</accession>
<dbReference type="Proteomes" id="UP001589870">
    <property type="component" value="Unassembled WGS sequence"/>
</dbReference>
<dbReference type="EMBL" id="JBHMQT010000014">
    <property type="protein sequence ID" value="MFC0862543.1"/>
    <property type="molecule type" value="Genomic_DNA"/>
</dbReference>
<gene>
    <name evidence="2" type="ORF">ACFHYQ_09575</name>
</gene>
<feature type="transmembrane region" description="Helical" evidence="1">
    <location>
        <begin position="340"/>
        <end position="365"/>
    </location>
</feature>
<dbReference type="RefSeq" id="WP_394300743.1">
    <property type="nucleotide sequence ID" value="NZ_JBHMQT010000014.1"/>
</dbReference>
<evidence type="ECO:0000256" key="1">
    <source>
        <dbReference type="SAM" id="Phobius"/>
    </source>
</evidence>
<name>A0ABV6U278_9ACTN</name>
<reference evidence="2 3" key="1">
    <citation type="submission" date="2024-09" db="EMBL/GenBank/DDBJ databases">
        <authorList>
            <person name="Sun Q."/>
            <person name="Mori K."/>
        </authorList>
    </citation>
    <scope>NUCLEOTIDE SEQUENCE [LARGE SCALE GENOMIC DNA]</scope>
    <source>
        <strain evidence="2 3">TBRC 1851</strain>
    </source>
</reference>
<evidence type="ECO:0008006" key="4">
    <source>
        <dbReference type="Google" id="ProtNLM"/>
    </source>
</evidence>
<organism evidence="2 3">
    <name type="scientific">Sphaerimonospora cavernae</name>
    <dbReference type="NCBI Taxonomy" id="1740611"/>
    <lineage>
        <taxon>Bacteria</taxon>
        <taxon>Bacillati</taxon>
        <taxon>Actinomycetota</taxon>
        <taxon>Actinomycetes</taxon>
        <taxon>Streptosporangiales</taxon>
        <taxon>Streptosporangiaceae</taxon>
        <taxon>Sphaerimonospora</taxon>
    </lineage>
</organism>
<keyword evidence="1" id="KW-0812">Transmembrane</keyword>
<protein>
    <recommendedName>
        <fullName evidence="4">CorA-like Mg2+ transporter protein</fullName>
    </recommendedName>
</protein>
<sequence>MTRLARQALVVIYQARLPADPTWPPGPLILQEGQIRSTAEARSEYYNDKAARVLYGSAERPRRWHDPSRRVMGGIEVVGVEALRASVAGPDAHGLVAVHLRPRHGSPIALLRALAGRRGAPRLDFDPQVLLDGQAVIESTGSPFTISFVAPGARGLPRLYRQPRYWRWAAARQWLWTLASRTTLADYPPDPGNLEPREDEIIRLSSDWHAVVLRDGMGVVGIRPDQGRDDKFFGYAELYLRSIYLDAILLGLMQQQGITHLEKRMAAALDSSLTATMADLEGRVSAFRHHLWAQHLTPHGIPNRVLTAYQRQHALRERFEQILLDISDFNRLNRDEENRYVNSAVVVFTLATVPTGIALALLQVLETHNPWLFAAVGFACALLTAVLLRTRSARVALRALRRRFTIT</sequence>
<comment type="caution">
    <text evidence="2">The sequence shown here is derived from an EMBL/GenBank/DDBJ whole genome shotgun (WGS) entry which is preliminary data.</text>
</comment>
<keyword evidence="3" id="KW-1185">Reference proteome</keyword>
<feature type="transmembrane region" description="Helical" evidence="1">
    <location>
        <begin position="371"/>
        <end position="388"/>
    </location>
</feature>
<evidence type="ECO:0000313" key="2">
    <source>
        <dbReference type="EMBL" id="MFC0862543.1"/>
    </source>
</evidence>
<keyword evidence="1" id="KW-1133">Transmembrane helix</keyword>